<protein>
    <submittedName>
        <fullName evidence="1">Uncharacterized protein</fullName>
    </submittedName>
</protein>
<proteinExistence type="predicted"/>
<dbReference type="EMBL" id="UINC01191491">
    <property type="protein sequence ID" value="SVE06169.1"/>
    <property type="molecule type" value="Genomic_DNA"/>
</dbReference>
<accession>A0A383AF00</accession>
<organism evidence="1">
    <name type="scientific">marine metagenome</name>
    <dbReference type="NCBI Taxonomy" id="408172"/>
    <lineage>
        <taxon>unclassified sequences</taxon>
        <taxon>metagenomes</taxon>
        <taxon>ecological metagenomes</taxon>
    </lineage>
</organism>
<evidence type="ECO:0000313" key="1">
    <source>
        <dbReference type="EMBL" id="SVE06169.1"/>
    </source>
</evidence>
<name>A0A383AF00_9ZZZZ</name>
<reference evidence="1" key="1">
    <citation type="submission" date="2018-05" db="EMBL/GenBank/DDBJ databases">
        <authorList>
            <person name="Lanie J.A."/>
            <person name="Ng W.-L."/>
            <person name="Kazmierczak K.M."/>
            <person name="Andrzejewski T.M."/>
            <person name="Davidsen T.M."/>
            <person name="Wayne K.J."/>
            <person name="Tettelin H."/>
            <person name="Glass J.I."/>
            <person name="Rusch D."/>
            <person name="Podicherti R."/>
            <person name="Tsui H.-C.T."/>
            <person name="Winkler M.E."/>
        </authorList>
    </citation>
    <scope>NUCLEOTIDE SEQUENCE</scope>
</reference>
<dbReference type="AlphaFoldDB" id="A0A383AF00"/>
<gene>
    <name evidence="1" type="ORF">METZ01_LOCUS459023</name>
</gene>
<sequence length="206" mass="23832">MRDDAEMDNRRKRGKKYGGWAWNVSDAEAEETFQNYSVGIQLLKQIVEGVFGKNHTYYVENDSYAGEEGIHLEVFPELGKHFCHMAITVELDANPRMMVTARFGEYLKSIKSFDCDFDELLEEIDSESRTWDDGGDFTPWELECDAEGELEWDDDDEWSGAELNYSLLIQGSGYWSLPSVDTLYEYFERIKEIIDSHKKKTAKKGS</sequence>